<reference evidence="1" key="1">
    <citation type="submission" date="2021-02" db="EMBL/GenBank/DDBJ databases">
        <authorList>
            <person name="Cremers G."/>
            <person name="Picone N."/>
        </authorList>
    </citation>
    <scope>NUCLEOTIDE SEQUENCE</scope>
    <source>
        <strain evidence="1">PQ17</strain>
    </source>
</reference>
<dbReference type="AlphaFoldDB" id="A0A8J2BLT0"/>
<sequence>MESAGQSLVLGTSREVHHRLLQGHSSSQCAPSILEEQHPMNGRWINAIAVGTNMTMH</sequence>
<accession>A0A8J2BLT0</accession>
<proteinExistence type="predicted"/>
<name>A0A8J2BLT0_9BACT</name>
<evidence type="ECO:0000313" key="1">
    <source>
        <dbReference type="EMBL" id="CAF0697316.1"/>
    </source>
</evidence>
<organism evidence="1 2">
    <name type="scientific">Candidatus Methylacidithermus pantelleriae</name>
    <dbReference type="NCBI Taxonomy" id="2744239"/>
    <lineage>
        <taxon>Bacteria</taxon>
        <taxon>Pseudomonadati</taxon>
        <taxon>Verrucomicrobiota</taxon>
        <taxon>Methylacidiphilae</taxon>
        <taxon>Methylacidiphilales</taxon>
        <taxon>Methylacidiphilaceae</taxon>
        <taxon>Candidatus Methylacidithermus</taxon>
    </lineage>
</organism>
<keyword evidence="2" id="KW-1185">Reference proteome</keyword>
<comment type="caution">
    <text evidence="1">The sequence shown here is derived from an EMBL/GenBank/DDBJ whole genome shotgun (WGS) entry which is preliminary data.</text>
</comment>
<evidence type="ECO:0000313" key="2">
    <source>
        <dbReference type="Proteomes" id="UP000663859"/>
    </source>
</evidence>
<dbReference type="Proteomes" id="UP000663859">
    <property type="component" value="Unassembled WGS sequence"/>
</dbReference>
<protein>
    <submittedName>
        <fullName evidence="1">Uncharacterized protein</fullName>
    </submittedName>
</protein>
<gene>
    <name evidence="1" type="ORF">MPNT_210044</name>
</gene>
<dbReference type="EMBL" id="CAJNOB010000014">
    <property type="protein sequence ID" value="CAF0697316.1"/>
    <property type="molecule type" value="Genomic_DNA"/>
</dbReference>